<dbReference type="InterPro" id="IPR011127">
    <property type="entry name" value="Dala_Dala_lig_N"/>
</dbReference>
<feature type="binding site" evidence="25">
    <location>
        <position position="360"/>
    </location>
    <ligand>
        <name>Mg(2+)</name>
        <dbReference type="ChEBI" id="CHEBI:18420"/>
        <label>2</label>
    </ligand>
</feature>
<evidence type="ECO:0000256" key="25">
    <source>
        <dbReference type="PIRSR" id="PIRSR039102-3"/>
    </source>
</evidence>
<keyword evidence="16 22" id="KW-0961">Cell wall biogenesis/degradation</keyword>
<dbReference type="PROSITE" id="PS00843">
    <property type="entry name" value="DALA_DALA_LIGASE_1"/>
    <property type="match status" value="1"/>
</dbReference>
<dbReference type="Pfam" id="PF01820">
    <property type="entry name" value="Dala_Dala_lig_N"/>
    <property type="match status" value="1"/>
</dbReference>
<evidence type="ECO:0000256" key="13">
    <source>
        <dbReference type="ARBA" id="ARBA00022960"/>
    </source>
</evidence>
<dbReference type="InterPro" id="IPR000291">
    <property type="entry name" value="D-Ala_lig_Van_CS"/>
</dbReference>
<evidence type="ECO:0000256" key="11">
    <source>
        <dbReference type="ARBA" id="ARBA00022840"/>
    </source>
</evidence>
<comment type="function">
    <text evidence="2 22">Cell wall formation.</text>
</comment>
<evidence type="ECO:0000256" key="15">
    <source>
        <dbReference type="ARBA" id="ARBA00023211"/>
    </source>
</evidence>
<evidence type="ECO:0000256" key="12">
    <source>
        <dbReference type="ARBA" id="ARBA00022842"/>
    </source>
</evidence>
<dbReference type="Gene3D" id="3.30.1490.20">
    <property type="entry name" value="ATP-grasp fold, A domain"/>
    <property type="match status" value="1"/>
</dbReference>
<protein>
    <recommendedName>
        <fullName evidence="19 22">D-alanine--D-alanine ligase</fullName>
        <ecNumber evidence="6 22">6.3.2.4</ecNumber>
    </recommendedName>
    <alternativeName>
        <fullName evidence="21 22">D-Ala-D-Ala ligase</fullName>
    </alternativeName>
    <alternativeName>
        <fullName evidence="20 22">D-alanylalanine synthetase</fullName>
    </alternativeName>
</protein>
<comment type="caution">
    <text evidence="28">The sequence shown here is derived from an EMBL/GenBank/DDBJ whole genome shotgun (WGS) entry which is preliminary data.</text>
</comment>
<keyword evidence="10 24" id="KW-0547">Nucleotide-binding</keyword>
<evidence type="ECO:0000256" key="26">
    <source>
        <dbReference type="PROSITE-ProRule" id="PRU00409"/>
    </source>
</evidence>
<dbReference type="PANTHER" id="PTHR23132">
    <property type="entry name" value="D-ALANINE--D-ALANINE LIGASE"/>
    <property type="match status" value="1"/>
</dbReference>
<dbReference type="InterPro" id="IPR013815">
    <property type="entry name" value="ATP_grasp_subdomain_1"/>
</dbReference>
<evidence type="ECO:0000259" key="27">
    <source>
        <dbReference type="PROSITE" id="PS50975"/>
    </source>
</evidence>
<evidence type="ECO:0000256" key="10">
    <source>
        <dbReference type="ARBA" id="ARBA00022741"/>
    </source>
</evidence>
<dbReference type="EMBL" id="JAAEEH010000014">
    <property type="protein sequence ID" value="NDL67379.1"/>
    <property type="molecule type" value="Genomic_DNA"/>
</dbReference>
<evidence type="ECO:0000256" key="3">
    <source>
        <dbReference type="ARBA" id="ARBA00004496"/>
    </source>
</evidence>
<dbReference type="SUPFAM" id="SSF52440">
    <property type="entry name" value="PreATP-grasp domain"/>
    <property type="match status" value="1"/>
</dbReference>
<evidence type="ECO:0000256" key="21">
    <source>
        <dbReference type="ARBA" id="ARBA00077154"/>
    </source>
</evidence>
<comment type="pathway">
    <text evidence="18">Glycan biosynthesis.</text>
</comment>
<feature type="active site" evidence="23">
    <location>
        <position position="61"/>
    </location>
</feature>
<keyword evidence="8 22" id="KW-0436">Ligase</keyword>
<feature type="binding site" evidence="24">
    <location>
        <begin position="357"/>
        <end position="358"/>
    </location>
    <ligand>
        <name>ATP</name>
        <dbReference type="ChEBI" id="CHEBI:30616"/>
    </ligand>
</feature>
<dbReference type="PANTHER" id="PTHR23132:SF25">
    <property type="entry name" value="D-ALANINE--D-ALANINE LIGASE A"/>
    <property type="match status" value="1"/>
</dbReference>
<evidence type="ECO:0000256" key="9">
    <source>
        <dbReference type="ARBA" id="ARBA00022723"/>
    </source>
</evidence>
<reference evidence="28 29" key="1">
    <citation type="submission" date="2020-01" db="EMBL/GenBank/DDBJ databases">
        <title>Anaeroalcalibacter tamaniensis gen. nov., sp. nov., moderately halophilic strictly anaerobic fermenter bacterium from mud volcano of Taman peninsula.</title>
        <authorList>
            <person name="Frolova A."/>
            <person name="Merkel A.Y."/>
            <person name="Slobodkin A.I."/>
        </authorList>
    </citation>
    <scope>NUCLEOTIDE SEQUENCE [LARGE SCALE GENOMIC DNA]</scope>
    <source>
        <strain evidence="28 29">F-3ap</strain>
    </source>
</reference>
<dbReference type="UniPathway" id="UPA00219"/>
<keyword evidence="11 26" id="KW-0067">ATP-binding</keyword>
<feature type="binding site" evidence="25">
    <location>
        <position position="344"/>
    </location>
    <ligand>
        <name>Mg(2+)</name>
        <dbReference type="ChEBI" id="CHEBI:18420"/>
        <label>1</label>
    </ligand>
</feature>
<dbReference type="InterPro" id="IPR005905">
    <property type="entry name" value="D_ala_D_ala"/>
</dbReference>
<dbReference type="PROSITE" id="PS50975">
    <property type="entry name" value="ATP_GRASP"/>
    <property type="match status" value="1"/>
</dbReference>
<feature type="binding site" evidence="24">
    <location>
        <begin position="234"/>
        <end position="235"/>
    </location>
    <ligand>
        <name>ATP</name>
        <dbReference type="ChEBI" id="CHEBI:30616"/>
    </ligand>
</feature>
<evidence type="ECO:0000256" key="20">
    <source>
        <dbReference type="ARBA" id="ARBA00076288"/>
    </source>
</evidence>
<comment type="cofactor">
    <cofactor evidence="1">
        <name>Mn(2+)</name>
        <dbReference type="ChEBI" id="CHEBI:29035"/>
    </cofactor>
</comment>
<dbReference type="PROSITE" id="PS00844">
    <property type="entry name" value="DALA_DALA_LIGASE_2"/>
    <property type="match status" value="1"/>
</dbReference>
<dbReference type="SUPFAM" id="SSF56059">
    <property type="entry name" value="Glutathione synthetase ATP-binding domain-like"/>
    <property type="match status" value="1"/>
</dbReference>
<evidence type="ECO:0000256" key="6">
    <source>
        <dbReference type="ARBA" id="ARBA00012216"/>
    </source>
</evidence>
<organism evidence="28 29">
    <name type="scientific">Anaerotalea alkaliphila</name>
    <dbReference type="NCBI Taxonomy" id="2662126"/>
    <lineage>
        <taxon>Bacteria</taxon>
        <taxon>Bacillati</taxon>
        <taxon>Bacillota</taxon>
        <taxon>Clostridia</taxon>
        <taxon>Eubacteriales</taxon>
        <taxon>Anaerotalea</taxon>
    </lineage>
</organism>
<evidence type="ECO:0000256" key="22">
    <source>
        <dbReference type="HAMAP-Rule" id="MF_00047"/>
    </source>
</evidence>
<evidence type="ECO:0000256" key="7">
    <source>
        <dbReference type="ARBA" id="ARBA00022490"/>
    </source>
</evidence>
<feature type="domain" description="ATP-grasp" evidence="27">
    <location>
        <begin position="186"/>
        <end position="391"/>
    </location>
</feature>
<keyword evidence="13 22" id="KW-0133">Cell shape</keyword>
<feature type="binding site" evidence="24">
    <location>
        <begin position="226"/>
        <end position="228"/>
    </location>
    <ligand>
        <name>ATP</name>
        <dbReference type="ChEBI" id="CHEBI:30616"/>
    </ligand>
</feature>
<dbReference type="FunFam" id="3.30.1490.20:FF:000007">
    <property type="entry name" value="D-alanine--D-alanine ligase"/>
    <property type="match status" value="1"/>
</dbReference>
<feature type="binding site" evidence="25">
    <location>
        <position position="358"/>
    </location>
    <ligand>
        <name>Mg(2+)</name>
        <dbReference type="ChEBI" id="CHEBI:18420"/>
        <label>1</label>
    </ligand>
</feature>
<dbReference type="InterPro" id="IPR011095">
    <property type="entry name" value="Dala_Dala_lig_C"/>
</dbReference>
<evidence type="ECO:0000256" key="2">
    <source>
        <dbReference type="ARBA" id="ARBA00003921"/>
    </source>
</evidence>
<dbReference type="HAMAP" id="MF_00047">
    <property type="entry name" value="Dala_Dala_lig"/>
    <property type="match status" value="1"/>
</dbReference>
<evidence type="ECO:0000313" key="29">
    <source>
        <dbReference type="Proteomes" id="UP000461585"/>
    </source>
</evidence>
<accession>A0A7X5KMV8</accession>
<dbReference type="PIRSF" id="PIRSF039102">
    <property type="entry name" value="Ddl/VanB"/>
    <property type="match status" value="1"/>
</dbReference>
<keyword evidence="12 25" id="KW-0460">Magnesium</keyword>
<dbReference type="GO" id="GO:0008360">
    <property type="term" value="P:regulation of cell shape"/>
    <property type="evidence" value="ECO:0007669"/>
    <property type="project" value="UniProtKB-KW"/>
</dbReference>
<keyword evidence="29" id="KW-1185">Reference proteome</keyword>
<feature type="binding site" evidence="25">
    <location>
        <position position="358"/>
    </location>
    <ligand>
        <name>Mg(2+)</name>
        <dbReference type="ChEBI" id="CHEBI:18420"/>
        <label>2</label>
    </ligand>
</feature>
<comment type="catalytic activity">
    <reaction evidence="17 22">
        <text>2 D-alanine + ATP = D-alanyl-D-alanine + ADP + phosphate + H(+)</text>
        <dbReference type="Rhea" id="RHEA:11224"/>
        <dbReference type="ChEBI" id="CHEBI:15378"/>
        <dbReference type="ChEBI" id="CHEBI:30616"/>
        <dbReference type="ChEBI" id="CHEBI:43474"/>
        <dbReference type="ChEBI" id="CHEBI:57416"/>
        <dbReference type="ChEBI" id="CHEBI:57822"/>
        <dbReference type="ChEBI" id="CHEBI:456216"/>
        <dbReference type="EC" id="6.3.2.4"/>
    </reaction>
</comment>
<evidence type="ECO:0000256" key="16">
    <source>
        <dbReference type="ARBA" id="ARBA00023316"/>
    </source>
</evidence>
<comment type="subcellular location">
    <subcellularLocation>
        <location evidence="3 22">Cytoplasm</location>
    </subcellularLocation>
</comment>
<dbReference type="Gene3D" id="3.30.470.20">
    <property type="entry name" value="ATP-grasp fold, B domain"/>
    <property type="match status" value="1"/>
</dbReference>
<dbReference type="Gene3D" id="3.40.50.20">
    <property type="match status" value="1"/>
</dbReference>
<dbReference type="EC" id="6.3.2.4" evidence="6 22"/>
<evidence type="ECO:0000256" key="18">
    <source>
        <dbReference type="ARBA" id="ARBA00060592"/>
    </source>
</evidence>
<name>A0A7X5KMV8_9FIRM</name>
<keyword evidence="14 22" id="KW-0573">Peptidoglycan synthesis</keyword>
<dbReference type="GO" id="GO:0008716">
    <property type="term" value="F:D-alanine-D-alanine ligase activity"/>
    <property type="evidence" value="ECO:0007669"/>
    <property type="project" value="UniProtKB-UniRule"/>
</dbReference>
<evidence type="ECO:0000256" key="4">
    <source>
        <dbReference type="ARBA" id="ARBA00004752"/>
    </source>
</evidence>
<dbReference type="GO" id="GO:0046872">
    <property type="term" value="F:metal ion binding"/>
    <property type="evidence" value="ECO:0007669"/>
    <property type="project" value="UniProtKB-KW"/>
</dbReference>
<evidence type="ECO:0000256" key="5">
    <source>
        <dbReference type="ARBA" id="ARBA00010871"/>
    </source>
</evidence>
<comment type="similarity">
    <text evidence="5 22">Belongs to the D-alanine--D-alanine ligase family.</text>
</comment>
<feature type="binding site" evidence="24">
    <location>
        <position position="182"/>
    </location>
    <ligand>
        <name>ATP</name>
        <dbReference type="ChEBI" id="CHEBI:30616"/>
    </ligand>
</feature>
<evidence type="ECO:0000256" key="24">
    <source>
        <dbReference type="PIRSR" id="PIRSR039102-2"/>
    </source>
</evidence>
<dbReference type="Proteomes" id="UP000461585">
    <property type="component" value="Unassembled WGS sequence"/>
</dbReference>
<keyword evidence="7 22" id="KW-0963">Cytoplasm</keyword>
<feature type="active site" evidence="23">
    <location>
        <position position="369"/>
    </location>
</feature>
<feature type="binding site" evidence="24">
    <location>
        <begin position="264"/>
        <end position="271"/>
    </location>
    <ligand>
        <name>ATP</name>
        <dbReference type="ChEBI" id="CHEBI:30616"/>
    </ligand>
</feature>
<comment type="cofactor">
    <cofactor evidence="25">
        <name>Mg(2+)</name>
        <dbReference type="ChEBI" id="CHEBI:18420"/>
    </cofactor>
    <cofactor evidence="25">
        <name>Mn(2+)</name>
        <dbReference type="ChEBI" id="CHEBI:29035"/>
    </cofactor>
    <text evidence="25">Binds 2 magnesium or manganese ions per subunit.</text>
</comment>
<feature type="active site" evidence="23">
    <location>
        <position position="234"/>
    </location>
</feature>
<comment type="pathway">
    <text evidence="4 22">Cell wall biogenesis; peptidoglycan biosynthesis.</text>
</comment>
<evidence type="ECO:0000256" key="1">
    <source>
        <dbReference type="ARBA" id="ARBA00001936"/>
    </source>
</evidence>
<evidence type="ECO:0000256" key="23">
    <source>
        <dbReference type="PIRSR" id="PIRSR039102-1"/>
    </source>
</evidence>
<proteinExistence type="inferred from homology"/>
<dbReference type="AlphaFoldDB" id="A0A7X5KMV8"/>
<dbReference type="Pfam" id="PF07478">
    <property type="entry name" value="Dala_Dala_lig_C"/>
    <property type="match status" value="1"/>
</dbReference>
<dbReference type="GO" id="GO:0005524">
    <property type="term" value="F:ATP binding"/>
    <property type="evidence" value="ECO:0007669"/>
    <property type="project" value="UniProtKB-UniRule"/>
</dbReference>
<dbReference type="GO" id="GO:0009252">
    <property type="term" value="P:peptidoglycan biosynthetic process"/>
    <property type="evidence" value="ECO:0007669"/>
    <property type="project" value="UniProtKB-UniRule"/>
</dbReference>
<dbReference type="FunFam" id="3.30.470.20:FF:000008">
    <property type="entry name" value="D-alanine--D-alanine ligase"/>
    <property type="match status" value="1"/>
</dbReference>
<keyword evidence="15 25" id="KW-0464">Manganese</keyword>
<dbReference type="InterPro" id="IPR016185">
    <property type="entry name" value="PreATP-grasp_dom_sf"/>
</dbReference>
<evidence type="ECO:0000256" key="19">
    <source>
        <dbReference type="ARBA" id="ARBA00068427"/>
    </source>
</evidence>
<keyword evidence="9 25" id="KW-0479">Metal-binding</keyword>
<dbReference type="InterPro" id="IPR011761">
    <property type="entry name" value="ATP-grasp"/>
</dbReference>
<evidence type="ECO:0000256" key="14">
    <source>
        <dbReference type="ARBA" id="ARBA00022984"/>
    </source>
</evidence>
<dbReference type="NCBIfam" id="NF002378">
    <property type="entry name" value="PRK01372.1"/>
    <property type="match status" value="1"/>
</dbReference>
<dbReference type="NCBIfam" id="TIGR01205">
    <property type="entry name" value="D_ala_D_alaTIGR"/>
    <property type="match status" value="1"/>
</dbReference>
<evidence type="ECO:0000256" key="17">
    <source>
        <dbReference type="ARBA" id="ARBA00047614"/>
    </source>
</evidence>
<evidence type="ECO:0000313" key="28">
    <source>
        <dbReference type="EMBL" id="NDL67379.1"/>
    </source>
</evidence>
<evidence type="ECO:0000256" key="8">
    <source>
        <dbReference type="ARBA" id="ARBA00022598"/>
    </source>
</evidence>
<gene>
    <name evidence="22" type="primary">ddl</name>
    <name evidence="28" type="ORF">GXN74_06450</name>
</gene>
<dbReference type="GO" id="GO:0005829">
    <property type="term" value="C:cytosol"/>
    <property type="evidence" value="ECO:0007669"/>
    <property type="project" value="TreeGrafter"/>
</dbReference>
<dbReference type="NCBIfam" id="NF002528">
    <property type="entry name" value="PRK01966.1-4"/>
    <property type="match status" value="1"/>
</dbReference>
<sequence>MKNKETSERAPLFHLDKNRNKGTWVRTVSGESRGPSLLDEGWCRILKKKNLVLLFGGQSSEHDISRISATTIATHVDKRAYAVIPVGITREGSWLLYEGALENIKDPDWMEGCPKAVLSPDGVDKALLVEREGRWDKVPVDVVFPVLHGLYGEDGSVQGLLELARIPYVGCGILASSISMDKLYTKIVVENLGIRQARYVKAALEDVVDVADLVEEVEEKLGYPVFVKPANAGSSMGVSKAEDEDSLQEAIAVAFEHDRKILIEERIVGREIECAVLGNYNPKASGVGEILAAADFYDFDAKYNNAQSQTVISPKLPEDVEETVRESAVSIFKAVDGTGLARVDFFLEQGSNELVFNEINTMPGFTGISMYPMLWKAQGVELRELVETLLNLAFQRMDRNGR</sequence>
<dbReference type="GO" id="GO:0071555">
    <property type="term" value="P:cell wall organization"/>
    <property type="evidence" value="ECO:0007669"/>
    <property type="project" value="UniProtKB-KW"/>
</dbReference>